<dbReference type="AlphaFoldDB" id="X8DES9"/>
<dbReference type="GO" id="GO:0004386">
    <property type="term" value="F:helicase activity"/>
    <property type="evidence" value="ECO:0007669"/>
    <property type="project" value="UniProtKB-KW"/>
</dbReference>
<keyword evidence="1" id="KW-0067">ATP-binding</keyword>
<protein>
    <submittedName>
        <fullName evidence="1">DNA helicase RecG domain protein</fullName>
        <ecNumber evidence="1">3.6.1.-</ecNumber>
    </submittedName>
</protein>
<keyword evidence="1" id="KW-0547">Nucleotide-binding</keyword>
<evidence type="ECO:0000313" key="1">
    <source>
        <dbReference type="EMBL" id="EUA66000.1"/>
    </source>
</evidence>
<sequence>MLTGSMSPAQKKQVRAEITSGQAVSWSARTRFCKMPWSSTGWVW</sequence>
<reference evidence="1" key="1">
    <citation type="submission" date="2014-01" db="EMBL/GenBank/DDBJ databases">
        <authorList>
            <person name="Brown-Elliot B."/>
            <person name="Wallace R."/>
            <person name="Lenaerts A."/>
            <person name="Ordway D."/>
            <person name="DeGroote M.A."/>
            <person name="Parker T."/>
            <person name="Sizemore C."/>
            <person name="Tallon L.J."/>
            <person name="Sadzewicz L.K."/>
            <person name="Sengamalay N."/>
            <person name="Fraser C.M."/>
            <person name="Hine E."/>
            <person name="Shefchek K.A."/>
            <person name="Das S.P."/>
            <person name="Tettelin H."/>
        </authorList>
    </citation>
    <scope>NUCLEOTIDE SEQUENCE [LARGE SCALE GENOMIC DNA]</scope>
    <source>
        <strain evidence="1">4042</strain>
    </source>
</reference>
<organism evidence="1">
    <name type="scientific">Mycobacterium xenopi 4042</name>
    <dbReference type="NCBI Taxonomy" id="1299334"/>
    <lineage>
        <taxon>Bacteria</taxon>
        <taxon>Bacillati</taxon>
        <taxon>Actinomycetota</taxon>
        <taxon>Actinomycetes</taxon>
        <taxon>Mycobacteriales</taxon>
        <taxon>Mycobacteriaceae</taxon>
        <taxon>Mycobacterium</taxon>
    </lineage>
</organism>
<keyword evidence="1" id="KW-0347">Helicase</keyword>
<dbReference type="EC" id="3.6.1.-" evidence="1"/>
<dbReference type="GO" id="GO:0016787">
    <property type="term" value="F:hydrolase activity"/>
    <property type="evidence" value="ECO:0007669"/>
    <property type="project" value="UniProtKB-KW"/>
</dbReference>
<keyword evidence="1" id="KW-0378">Hydrolase</keyword>
<gene>
    <name evidence="1" type="ORF">I553_3363</name>
</gene>
<name>X8DES9_MYCXE</name>
<dbReference type="PATRIC" id="fig|1299334.3.peg.2028"/>
<proteinExistence type="predicted"/>
<dbReference type="EMBL" id="JAOB01000021">
    <property type="protein sequence ID" value="EUA66000.1"/>
    <property type="molecule type" value="Genomic_DNA"/>
</dbReference>
<comment type="caution">
    <text evidence="1">The sequence shown here is derived from an EMBL/GenBank/DDBJ whole genome shotgun (WGS) entry which is preliminary data.</text>
</comment>
<accession>X8DES9</accession>